<evidence type="ECO:0000313" key="2">
    <source>
        <dbReference type="EMBL" id="KAE8705163.1"/>
    </source>
</evidence>
<proteinExistence type="predicted"/>
<gene>
    <name evidence="2" type="ORF">F3Y22_tig00110430pilonHSYRG00348</name>
</gene>
<keyword evidence="1" id="KW-0812">Transmembrane</keyword>
<comment type="caution">
    <text evidence="2">The sequence shown here is derived from an EMBL/GenBank/DDBJ whole genome shotgun (WGS) entry which is preliminary data.</text>
</comment>
<name>A0A6A3AMT1_HIBSY</name>
<dbReference type="Proteomes" id="UP000436088">
    <property type="component" value="Unassembled WGS sequence"/>
</dbReference>
<sequence>MNTTKSMKSIWEHLLTALSIEFTANKFTPSFCQSYTLFRNEPRSPEKLYGFEEAHREEDDEVEEFVWCKVKACGNGENLACWVLKFQMETLLSDIEKVTQKILGIIRQSFPSKTCYENGGAKHINNDSYALSGGQFKHVIGRPIYKGEKEDYISMAFLYSPPNIAAAAATITARVDPQKGNTISLIQQAMAAIVLTLVYYILVSIFNKF</sequence>
<feature type="transmembrane region" description="Helical" evidence="1">
    <location>
        <begin position="152"/>
        <end position="173"/>
    </location>
</feature>
<keyword evidence="1" id="KW-0472">Membrane</keyword>
<dbReference type="PANTHER" id="PTHR34945:SF8">
    <property type="entry name" value="DOWNSTREAM TARGET OF AGL15-4"/>
    <property type="match status" value="1"/>
</dbReference>
<evidence type="ECO:0000313" key="3">
    <source>
        <dbReference type="Proteomes" id="UP000436088"/>
    </source>
</evidence>
<dbReference type="EMBL" id="VEPZ02000983">
    <property type="protein sequence ID" value="KAE8705163.1"/>
    <property type="molecule type" value="Genomic_DNA"/>
</dbReference>
<keyword evidence="3" id="KW-1185">Reference proteome</keyword>
<accession>A0A6A3AMT1</accession>
<protein>
    <submittedName>
        <fullName evidence="2">Uncharacterized protein</fullName>
    </submittedName>
</protein>
<keyword evidence="1" id="KW-1133">Transmembrane helix</keyword>
<feature type="transmembrane region" description="Helical" evidence="1">
    <location>
        <begin position="185"/>
        <end position="206"/>
    </location>
</feature>
<dbReference type="AlphaFoldDB" id="A0A6A3AMT1"/>
<reference evidence="2" key="1">
    <citation type="submission" date="2019-09" db="EMBL/GenBank/DDBJ databases">
        <title>Draft genome information of white flower Hibiscus syriacus.</title>
        <authorList>
            <person name="Kim Y.-M."/>
        </authorList>
    </citation>
    <scope>NUCLEOTIDE SEQUENCE [LARGE SCALE GENOMIC DNA]</scope>
    <source>
        <strain evidence="2">YM2019G1</strain>
    </source>
</reference>
<dbReference type="PANTHER" id="PTHR34945">
    <property type="entry name" value="2-OXOGLUTARATE (2OG) AND FE(II)-DEPENDENT OXYGENASE SUPERFAMILY PROTEIN"/>
    <property type="match status" value="1"/>
</dbReference>
<evidence type="ECO:0000256" key="1">
    <source>
        <dbReference type="SAM" id="Phobius"/>
    </source>
</evidence>
<organism evidence="2 3">
    <name type="scientific">Hibiscus syriacus</name>
    <name type="common">Rose of Sharon</name>
    <dbReference type="NCBI Taxonomy" id="106335"/>
    <lineage>
        <taxon>Eukaryota</taxon>
        <taxon>Viridiplantae</taxon>
        <taxon>Streptophyta</taxon>
        <taxon>Embryophyta</taxon>
        <taxon>Tracheophyta</taxon>
        <taxon>Spermatophyta</taxon>
        <taxon>Magnoliopsida</taxon>
        <taxon>eudicotyledons</taxon>
        <taxon>Gunneridae</taxon>
        <taxon>Pentapetalae</taxon>
        <taxon>rosids</taxon>
        <taxon>malvids</taxon>
        <taxon>Malvales</taxon>
        <taxon>Malvaceae</taxon>
        <taxon>Malvoideae</taxon>
        <taxon>Hibiscus</taxon>
    </lineage>
</organism>